<gene>
    <name evidence="1" type="ORF">S12H4_07263</name>
</gene>
<evidence type="ECO:0000313" key="1">
    <source>
        <dbReference type="EMBL" id="GAI59261.1"/>
    </source>
</evidence>
<dbReference type="EMBL" id="BARW01002657">
    <property type="protein sequence ID" value="GAI59261.1"/>
    <property type="molecule type" value="Genomic_DNA"/>
</dbReference>
<organism evidence="1">
    <name type="scientific">marine sediment metagenome</name>
    <dbReference type="NCBI Taxonomy" id="412755"/>
    <lineage>
        <taxon>unclassified sequences</taxon>
        <taxon>metagenomes</taxon>
        <taxon>ecological metagenomes</taxon>
    </lineage>
</organism>
<comment type="caution">
    <text evidence="1">The sequence shown here is derived from an EMBL/GenBank/DDBJ whole genome shotgun (WGS) entry which is preliminary data.</text>
</comment>
<accession>X1QWS2</accession>
<sequence>MAKRYKCLKCNRFFNGWGRSDRCPECGGKLRRISDNKESQEVEGYHKEAPKDPLYRLSG</sequence>
<evidence type="ECO:0008006" key="2">
    <source>
        <dbReference type="Google" id="ProtNLM"/>
    </source>
</evidence>
<proteinExistence type="predicted"/>
<name>X1QWS2_9ZZZZ</name>
<protein>
    <recommendedName>
        <fullName evidence="2">Rubredoxin-like domain-containing protein</fullName>
    </recommendedName>
</protein>
<reference evidence="1" key="1">
    <citation type="journal article" date="2014" name="Front. Microbiol.">
        <title>High frequency of phylogenetically diverse reductive dehalogenase-homologous genes in deep subseafloor sedimentary metagenomes.</title>
        <authorList>
            <person name="Kawai M."/>
            <person name="Futagami T."/>
            <person name="Toyoda A."/>
            <person name="Takaki Y."/>
            <person name="Nishi S."/>
            <person name="Hori S."/>
            <person name="Arai W."/>
            <person name="Tsubouchi T."/>
            <person name="Morono Y."/>
            <person name="Uchiyama I."/>
            <person name="Ito T."/>
            <person name="Fujiyama A."/>
            <person name="Inagaki F."/>
            <person name="Takami H."/>
        </authorList>
    </citation>
    <scope>NUCLEOTIDE SEQUENCE</scope>
    <source>
        <strain evidence="1">Expedition CK06-06</strain>
    </source>
</reference>
<dbReference type="AlphaFoldDB" id="X1QWS2"/>